<evidence type="ECO:0000313" key="1">
    <source>
        <dbReference type="EMBL" id="PAV75819.1"/>
    </source>
</evidence>
<comment type="caution">
    <text evidence="1">The sequence shown here is derived from an EMBL/GenBank/DDBJ whole genome shotgun (WGS) entry which is preliminary data.</text>
</comment>
<keyword evidence="2" id="KW-1185">Reference proteome</keyword>
<dbReference type="AlphaFoldDB" id="A0A2A2KPJ6"/>
<dbReference type="EMBL" id="LIAE01008035">
    <property type="protein sequence ID" value="PAV75819.1"/>
    <property type="molecule type" value="Genomic_DNA"/>
</dbReference>
<accession>A0A2A2KPJ6</accession>
<sequence length="126" mass="14817">MAHPNLGKYDGISRGSSTVTPIAMRNHQEYFQLRETREFLELFDSAYILGDTNEGAVKRFELEVLKNPDKYNTEKGRSEIYTKVRRLFQNKEPSLAVVQKHWEATYTLAKKLVDYKYDDAFKKLEF</sequence>
<proteinExistence type="predicted"/>
<dbReference type="Proteomes" id="UP000218231">
    <property type="component" value="Unassembled WGS sequence"/>
</dbReference>
<name>A0A2A2KPJ6_9BILA</name>
<evidence type="ECO:0000313" key="2">
    <source>
        <dbReference type="Proteomes" id="UP000218231"/>
    </source>
</evidence>
<dbReference type="OrthoDB" id="2414723at2759"/>
<organism evidence="1 2">
    <name type="scientific">Diploscapter pachys</name>
    <dbReference type="NCBI Taxonomy" id="2018661"/>
    <lineage>
        <taxon>Eukaryota</taxon>
        <taxon>Metazoa</taxon>
        <taxon>Ecdysozoa</taxon>
        <taxon>Nematoda</taxon>
        <taxon>Chromadorea</taxon>
        <taxon>Rhabditida</taxon>
        <taxon>Rhabditina</taxon>
        <taxon>Rhabditomorpha</taxon>
        <taxon>Rhabditoidea</taxon>
        <taxon>Rhabditidae</taxon>
        <taxon>Diploscapter</taxon>
    </lineage>
</organism>
<gene>
    <name evidence="1" type="ORF">WR25_13635</name>
</gene>
<reference evidence="1 2" key="1">
    <citation type="journal article" date="2017" name="Curr. Biol.">
        <title>Genome architecture and evolution of a unichromosomal asexual nematode.</title>
        <authorList>
            <person name="Fradin H."/>
            <person name="Zegar C."/>
            <person name="Gutwein M."/>
            <person name="Lucas J."/>
            <person name="Kovtun M."/>
            <person name="Corcoran D."/>
            <person name="Baugh L.R."/>
            <person name="Kiontke K."/>
            <person name="Gunsalus K."/>
            <person name="Fitch D.H."/>
            <person name="Piano F."/>
        </authorList>
    </citation>
    <scope>NUCLEOTIDE SEQUENCE [LARGE SCALE GENOMIC DNA]</scope>
    <source>
        <strain evidence="1">PF1309</strain>
    </source>
</reference>
<protein>
    <submittedName>
        <fullName evidence="1">Uncharacterized protein</fullName>
    </submittedName>
</protein>